<dbReference type="RefSeq" id="WP_039217352.1">
    <property type="nucleotide sequence ID" value="NZ_JENW01000021.1"/>
</dbReference>
<proteinExistence type="predicted"/>
<evidence type="ECO:0000313" key="2">
    <source>
        <dbReference type="EMBL" id="KEI17789.1"/>
    </source>
</evidence>
<name>A0AA40M6C4_CLONO</name>
<dbReference type="EMBL" id="JENW01000021">
    <property type="protein sequence ID" value="KEI17789.1"/>
    <property type="molecule type" value="Genomic_DNA"/>
</dbReference>
<feature type="compositionally biased region" description="Basic residues" evidence="1">
    <location>
        <begin position="16"/>
        <end position="26"/>
    </location>
</feature>
<dbReference type="Proteomes" id="UP000027770">
    <property type="component" value="Unassembled WGS sequence"/>
</dbReference>
<accession>A0AA40M6C4</accession>
<evidence type="ECO:0000313" key="3">
    <source>
        <dbReference type="Proteomes" id="UP000027770"/>
    </source>
</evidence>
<dbReference type="AlphaFoldDB" id="A0AA40M6C4"/>
<comment type="caution">
    <text evidence="2">The sequence shown here is derived from an EMBL/GenBank/DDBJ whole genome shotgun (WGS) entry which is preliminary data.</text>
</comment>
<evidence type="ECO:0000256" key="1">
    <source>
        <dbReference type="SAM" id="MobiDB-lite"/>
    </source>
</evidence>
<sequence length="81" mass="9462">MERKKQRQGQSSTRKILGKKSSKRNAKSSIEELYKQVNKINSAMWKDKSINVEFKKGFNVALNYIYQAMIEEKGGREKYEG</sequence>
<feature type="region of interest" description="Disordered" evidence="1">
    <location>
        <begin position="1"/>
        <end position="29"/>
    </location>
</feature>
<keyword evidence="3" id="KW-1185">Reference proteome</keyword>
<reference evidence="2 3" key="1">
    <citation type="submission" date="2014-02" db="EMBL/GenBank/DDBJ databases">
        <title>Plasmidome dynamics in the species complex Clostridium novyi sensu lato converts strains of independent lineages into distinctly different pathogens.</title>
        <authorList>
            <person name="Skarin H."/>
            <person name="Segerman B."/>
        </authorList>
    </citation>
    <scope>NUCLEOTIDE SEQUENCE [LARGE SCALE GENOMIC DNA]</scope>
    <source>
        <strain evidence="2 3">ATCC 27606</strain>
    </source>
</reference>
<organism evidence="2 3">
    <name type="scientific">Clostridium novyi B str. ATCC 27606</name>
    <dbReference type="NCBI Taxonomy" id="1443123"/>
    <lineage>
        <taxon>Bacteria</taxon>
        <taxon>Bacillati</taxon>
        <taxon>Bacillota</taxon>
        <taxon>Clostridia</taxon>
        <taxon>Eubacteriales</taxon>
        <taxon>Clostridiaceae</taxon>
        <taxon>Clostridium</taxon>
    </lineage>
</organism>
<protein>
    <submittedName>
        <fullName evidence="2">Uncharacterized protein</fullName>
    </submittedName>
</protein>
<gene>
    <name evidence="2" type="ORF">Z959_05970</name>
</gene>